<dbReference type="SUPFAM" id="SSF51206">
    <property type="entry name" value="cAMP-binding domain-like"/>
    <property type="match status" value="1"/>
</dbReference>
<feature type="compositionally biased region" description="Basic and acidic residues" evidence="5">
    <location>
        <begin position="743"/>
        <end position="772"/>
    </location>
</feature>
<dbReference type="GO" id="GO:0016020">
    <property type="term" value="C:membrane"/>
    <property type="evidence" value="ECO:0007669"/>
    <property type="project" value="UniProtKB-SubCell"/>
</dbReference>
<organism evidence="9 10">
    <name type="scientific">Nannochloropsis salina CCMP1776</name>
    <dbReference type="NCBI Taxonomy" id="1027361"/>
    <lineage>
        <taxon>Eukaryota</taxon>
        <taxon>Sar</taxon>
        <taxon>Stramenopiles</taxon>
        <taxon>Ochrophyta</taxon>
        <taxon>Eustigmatophyceae</taxon>
        <taxon>Eustigmatales</taxon>
        <taxon>Monodopsidaceae</taxon>
        <taxon>Microchloropsis</taxon>
        <taxon>Microchloropsis salina</taxon>
    </lineage>
</organism>
<name>A0A4D9DC98_9STRA</name>
<dbReference type="Gene3D" id="3.30.750.24">
    <property type="entry name" value="STAS domain"/>
    <property type="match status" value="1"/>
</dbReference>
<evidence type="ECO:0000256" key="2">
    <source>
        <dbReference type="ARBA" id="ARBA00022692"/>
    </source>
</evidence>
<dbReference type="Proteomes" id="UP000355283">
    <property type="component" value="Unassembled WGS sequence"/>
</dbReference>
<feature type="compositionally biased region" description="Polar residues" evidence="5">
    <location>
        <begin position="976"/>
        <end position="985"/>
    </location>
</feature>
<comment type="caution">
    <text evidence="9">The sequence shown here is derived from an EMBL/GenBank/DDBJ whole genome shotgun (WGS) entry which is preliminary data.</text>
</comment>
<feature type="compositionally biased region" description="Basic and acidic residues" evidence="5">
    <location>
        <begin position="1"/>
        <end position="17"/>
    </location>
</feature>
<dbReference type="InterPro" id="IPR036513">
    <property type="entry name" value="STAS_dom_sf"/>
</dbReference>
<evidence type="ECO:0000256" key="4">
    <source>
        <dbReference type="ARBA" id="ARBA00023136"/>
    </source>
</evidence>
<feature type="transmembrane region" description="Helical" evidence="6">
    <location>
        <begin position="235"/>
        <end position="255"/>
    </location>
</feature>
<feature type="transmembrane region" description="Helical" evidence="6">
    <location>
        <begin position="292"/>
        <end position="312"/>
    </location>
</feature>
<dbReference type="PROSITE" id="PS50801">
    <property type="entry name" value="STAS"/>
    <property type="match status" value="1"/>
</dbReference>
<feature type="transmembrane region" description="Helical" evidence="6">
    <location>
        <begin position="74"/>
        <end position="99"/>
    </location>
</feature>
<keyword evidence="4 6" id="KW-0472">Membrane</keyword>
<evidence type="ECO:0000256" key="5">
    <source>
        <dbReference type="SAM" id="MobiDB-lite"/>
    </source>
</evidence>
<evidence type="ECO:0000256" key="3">
    <source>
        <dbReference type="ARBA" id="ARBA00022989"/>
    </source>
</evidence>
<dbReference type="CDD" id="cd00038">
    <property type="entry name" value="CAP_ED"/>
    <property type="match status" value="1"/>
</dbReference>
<dbReference type="InterPro" id="IPR000595">
    <property type="entry name" value="cNMP-bd_dom"/>
</dbReference>
<evidence type="ECO:0008006" key="11">
    <source>
        <dbReference type="Google" id="ProtNLM"/>
    </source>
</evidence>
<comment type="subcellular location">
    <subcellularLocation>
        <location evidence="1">Membrane</location>
        <topology evidence="1">Multi-pass membrane protein</topology>
    </subcellularLocation>
</comment>
<feature type="transmembrane region" description="Helical" evidence="6">
    <location>
        <begin position="394"/>
        <end position="413"/>
    </location>
</feature>
<dbReference type="Gene3D" id="2.60.120.10">
    <property type="entry name" value="Jelly Rolls"/>
    <property type="match status" value="1"/>
</dbReference>
<feature type="transmembrane region" description="Helical" evidence="6">
    <location>
        <begin position="425"/>
        <end position="458"/>
    </location>
</feature>
<dbReference type="PANTHER" id="PTHR43310:SF2">
    <property type="entry name" value="SLC26A_SULP TRANSPORTER DOMAIN-CONTAINING PROTEIN"/>
    <property type="match status" value="1"/>
</dbReference>
<dbReference type="OrthoDB" id="409725at2759"/>
<feature type="domain" description="Cyclic nucleotide-binding" evidence="7">
    <location>
        <begin position="1160"/>
        <end position="1257"/>
    </location>
</feature>
<reference evidence="9 10" key="1">
    <citation type="submission" date="2019-01" db="EMBL/GenBank/DDBJ databases">
        <title>Nuclear Genome Assembly of the Microalgal Biofuel strain Nannochloropsis salina CCMP1776.</title>
        <authorList>
            <person name="Hovde B."/>
        </authorList>
    </citation>
    <scope>NUCLEOTIDE SEQUENCE [LARGE SCALE GENOMIC DNA]</scope>
    <source>
        <strain evidence="9 10">CCMP1776</strain>
    </source>
</reference>
<protein>
    <recommendedName>
        <fullName evidence="11">STAS domain-containing protein</fullName>
    </recommendedName>
</protein>
<feature type="region of interest" description="Disordered" evidence="5">
    <location>
        <begin position="522"/>
        <end position="546"/>
    </location>
</feature>
<dbReference type="InterPro" id="IPR014710">
    <property type="entry name" value="RmlC-like_jellyroll"/>
</dbReference>
<feature type="region of interest" description="Disordered" evidence="5">
    <location>
        <begin position="833"/>
        <end position="901"/>
    </location>
</feature>
<feature type="transmembrane region" description="Helical" evidence="6">
    <location>
        <begin position="365"/>
        <end position="388"/>
    </location>
</feature>
<feature type="compositionally biased region" description="Basic and acidic residues" evidence="5">
    <location>
        <begin position="618"/>
        <end position="627"/>
    </location>
</feature>
<evidence type="ECO:0000256" key="6">
    <source>
        <dbReference type="SAM" id="Phobius"/>
    </source>
</evidence>
<keyword evidence="10" id="KW-1185">Reference proteome</keyword>
<dbReference type="Pfam" id="PF00027">
    <property type="entry name" value="cNMP_binding"/>
    <property type="match status" value="1"/>
</dbReference>
<feature type="region of interest" description="Disordered" evidence="5">
    <location>
        <begin position="1"/>
        <end position="27"/>
    </location>
</feature>
<evidence type="ECO:0000259" key="8">
    <source>
        <dbReference type="PROSITE" id="PS50801"/>
    </source>
</evidence>
<feature type="transmembrane region" description="Helical" evidence="6">
    <location>
        <begin position="129"/>
        <end position="153"/>
    </location>
</feature>
<feature type="compositionally biased region" description="Acidic residues" evidence="5">
    <location>
        <begin position="728"/>
        <end position="742"/>
    </location>
</feature>
<feature type="domain" description="STAS" evidence="8">
    <location>
        <begin position="996"/>
        <end position="1065"/>
    </location>
</feature>
<feature type="transmembrane region" description="Helical" evidence="6">
    <location>
        <begin position="165"/>
        <end position="188"/>
    </location>
</feature>
<dbReference type="Pfam" id="PF00916">
    <property type="entry name" value="Sulfate_transp"/>
    <property type="match status" value="1"/>
</dbReference>
<dbReference type="InterPro" id="IPR011547">
    <property type="entry name" value="SLC26A/SulP_dom"/>
</dbReference>
<feature type="compositionally biased region" description="Polar residues" evidence="5">
    <location>
        <begin position="653"/>
        <end position="662"/>
    </location>
</feature>
<evidence type="ECO:0000256" key="1">
    <source>
        <dbReference type="ARBA" id="ARBA00004141"/>
    </source>
</evidence>
<feature type="compositionally biased region" description="Acidic residues" evidence="5">
    <location>
        <begin position="529"/>
        <end position="540"/>
    </location>
</feature>
<evidence type="ECO:0000259" key="7">
    <source>
        <dbReference type="PROSITE" id="PS50042"/>
    </source>
</evidence>
<evidence type="ECO:0000313" key="10">
    <source>
        <dbReference type="Proteomes" id="UP000355283"/>
    </source>
</evidence>
<feature type="compositionally biased region" description="Basic and acidic residues" evidence="5">
    <location>
        <begin position="866"/>
        <end position="887"/>
    </location>
</feature>
<dbReference type="SUPFAM" id="SSF52091">
    <property type="entry name" value="SpoIIaa-like"/>
    <property type="match status" value="1"/>
</dbReference>
<dbReference type="PANTHER" id="PTHR43310">
    <property type="entry name" value="SULFATE TRANSPORTER YBAR-RELATED"/>
    <property type="match status" value="1"/>
</dbReference>
<dbReference type="InterPro" id="IPR052706">
    <property type="entry name" value="Membrane-Transporter-like"/>
</dbReference>
<feature type="compositionally biased region" description="Basic residues" evidence="5">
    <location>
        <begin position="18"/>
        <end position="27"/>
    </location>
</feature>
<dbReference type="EMBL" id="SDOX01000001">
    <property type="protein sequence ID" value="TFJ88674.1"/>
    <property type="molecule type" value="Genomic_DNA"/>
</dbReference>
<accession>A0A4D9DC98</accession>
<gene>
    <name evidence="9" type="ORF">NSK_000243</name>
</gene>
<evidence type="ECO:0000313" key="9">
    <source>
        <dbReference type="EMBL" id="TFJ88674.1"/>
    </source>
</evidence>
<dbReference type="InterPro" id="IPR018490">
    <property type="entry name" value="cNMP-bd_dom_sf"/>
</dbReference>
<keyword evidence="2 6" id="KW-0812">Transmembrane</keyword>
<feature type="compositionally biased region" description="Low complexity" evidence="5">
    <location>
        <begin position="842"/>
        <end position="860"/>
    </location>
</feature>
<feature type="region of interest" description="Disordered" evidence="5">
    <location>
        <begin position="959"/>
        <end position="985"/>
    </location>
</feature>
<dbReference type="CDD" id="cd07042">
    <property type="entry name" value="STAS_SulP_like_sulfate_transporter"/>
    <property type="match status" value="1"/>
</dbReference>
<feature type="region of interest" description="Disordered" evidence="5">
    <location>
        <begin position="570"/>
        <end position="691"/>
    </location>
</feature>
<dbReference type="InterPro" id="IPR002645">
    <property type="entry name" value="STAS_dom"/>
</dbReference>
<feature type="compositionally biased region" description="Low complexity" evidence="5">
    <location>
        <begin position="891"/>
        <end position="901"/>
    </location>
</feature>
<feature type="compositionally biased region" description="Basic and acidic residues" evidence="5">
    <location>
        <begin position="636"/>
        <end position="650"/>
    </location>
</feature>
<sequence>MRGSDGKARELGEERPRSTGRKPRKKRKGGITLEEWLQGVLYGLINASICLPASISFSTIIFQHEAFAPYLPVLVRLVLLSSAVHATVFVALSSMPFAVGQVQDAGLIFLSSMASILADYCRKHQLSDAILLSTTLVLLSLATATVGLCLIGIGRLRLASIVTYVPMAAVSGYLAFIGLFAFNAGLSFMTETQIDSVADWGDLGTREDLFKIAPGILLGIGMFVALRYVHHVLTLPGTLGLSVVVFYLVLFSRGLDLSQAQSMGWVAPPVPPTPFYEAWELLDVRLVRWETVPLLVPSWVALTLVVAFSSSLDVTAIEMEKKQPLEYDYELQMIGLSNLVSGLTGGFTGSYIFSQTIFNLRRGITTRVCSATIASIEFLAFLLPVSLIAFVPRFFFGGLLVLIGTDLMLEWLWMSRKKMMAPEYAVTVATFLAIQVTNIEVGMGVGVVLAMVAFTVSYAEAPVVLHPRVRHSSVVRTFEERAILSANTDKIITLSLRGYVFFGSAVKILNEIKENVLAGHASGLPETGEREEEEEAEADIGGEGGVGPDGAEAMGPLPFSSTSAAMLFRGSGERTGPKARRERQGKSSIAASAPPCTGRPNPFLGRVRSTPRLVPDVVGRDRNEAKPVGEFPVVNGKREKGGRDAEEGPGHTKPQQLTSSASGRGGFPGIVSQSNGRSLGGSGPIGEASASSCVPDVLTPVYHRGGVWVETKGNASSGSALSWRRDSAEEELGEGEDSEEEDWTMRDEGCQGLNEPHESARGRPREEARDRSGPWMCGREMGRDSPLQDEIGSEAAPLLSCDHSHVSQHHAPSQCSGMAVSYDTAQDFMDSLENFLSPSAESSPDATSRSAPSSPAVSRRQQARVSEQERSEMELEEHRGSTTDRSHSRTSSSSLSAALAAAECRGDGTKSHVGNQSSELVDFYLREWSEDDRHVEFGQADCRSCSRGSIDRESRMATVAPSLPCPPPSSARKVSFPSSPAQASGSTVPQNRIRWLIFDFSQVVGIDATAARSCFLMLKSLLKGAHIRLIFASPGPVIERLLRGHGVLDEEDSVFDSVDEALEYCEEELLQSAAELSDADLIGLSRHPSFYAAVRRSRRLSRRAPKCSRRDKLLFEAQKALDLESILADYLEVAVEEGIDTDDGERGADAKVNHQPHRVLAQYFEEASFQPGECLFAGGEASDKLYFIRKGVIELRAPTISDNRGLGQRQQQRLQKISAGGTVGELGFFLKRPQIFTAMATTPCVVYFLTRPRLVELAKDNSKLACVLIFAVIKSIALASSYAISDFADVTLLLKCREDQGELRTPVAIKGTGKN</sequence>
<proteinExistence type="predicted"/>
<keyword evidence="3 6" id="KW-1133">Transmembrane helix</keyword>
<feature type="region of interest" description="Disordered" evidence="5">
    <location>
        <begin position="711"/>
        <end position="796"/>
    </location>
</feature>
<dbReference type="PROSITE" id="PS50042">
    <property type="entry name" value="CNMP_BINDING_3"/>
    <property type="match status" value="1"/>
</dbReference>
<dbReference type="SMART" id="SM00100">
    <property type="entry name" value="cNMP"/>
    <property type="match status" value="1"/>
</dbReference>
<feature type="transmembrane region" description="Helical" evidence="6">
    <location>
        <begin position="332"/>
        <end position="353"/>
    </location>
</feature>